<dbReference type="Gene3D" id="2.30.30.40">
    <property type="entry name" value="SH3 Domains"/>
    <property type="match status" value="1"/>
</dbReference>
<feature type="compositionally biased region" description="Acidic residues" evidence="6">
    <location>
        <begin position="1224"/>
        <end position="1239"/>
    </location>
</feature>
<evidence type="ECO:0000313" key="10">
    <source>
        <dbReference type="Proteomes" id="UP000078561"/>
    </source>
</evidence>
<keyword evidence="2" id="KW-0963">Cytoplasm</keyword>
<feature type="region of interest" description="Disordered" evidence="6">
    <location>
        <begin position="1976"/>
        <end position="2016"/>
    </location>
</feature>
<evidence type="ECO:0000256" key="4">
    <source>
        <dbReference type="ARBA" id="ARBA00022658"/>
    </source>
</evidence>
<dbReference type="InterPro" id="IPR056372">
    <property type="entry name" value="TPR_DOCK"/>
</dbReference>
<dbReference type="PANTHER" id="PTHR45653:SF10">
    <property type="entry name" value="MYOBLAST CITY, ISOFORM B"/>
    <property type="match status" value="1"/>
</dbReference>
<feature type="compositionally biased region" description="Polar residues" evidence="6">
    <location>
        <begin position="1250"/>
        <end position="1259"/>
    </location>
</feature>
<dbReference type="GO" id="GO:0005737">
    <property type="term" value="C:cytoplasm"/>
    <property type="evidence" value="ECO:0007669"/>
    <property type="project" value="UniProtKB-SubCell"/>
</dbReference>
<keyword evidence="4" id="KW-0344">Guanine-nucleotide releasing factor</keyword>
<evidence type="ECO:0000259" key="8">
    <source>
        <dbReference type="PROSITE" id="PS51651"/>
    </source>
</evidence>
<feature type="region of interest" description="Disordered" evidence="6">
    <location>
        <begin position="2638"/>
        <end position="2733"/>
    </location>
</feature>
<dbReference type="PROSITE" id="PS51650">
    <property type="entry name" value="C2_DOCK"/>
    <property type="match status" value="1"/>
</dbReference>
<accession>A0A163JQL2</accession>
<dbReference type="Pfam" id="PF23554">
    <property type="entry name" value="TPR_DOCK"/>
    <property type="match status" value="2"/>
</dbReference>
<dbReference type="Pfam" id="PF16172">
    <property type="entry name" value="DOCK_N"/>
    <property type="match status" value="2"/>
</dbReference>
<comment type="similarity">
    <text evidence="5">Belongs to the DOCK family.</text>
</comment>
<dbReference type="InterPro" id="IPR032376">
    <property type="entry name" value="DOCK_N"/>
</dbReference>
<feature type="compositionally biased region" description="Polar residues" evidence="6">
    <location>
        <begin position="2762"/>
        <end position="2776"/>
    </location>
</feature>
<feature type="compositionally biased region" description="Low complexity" evidence="6">
    <location>
        <begin position="712"/>
        <end position="740"/>
    </location>
</feature>
<dbReference type="Gene3D" id="1.25.40.410">
    <property type="match status" value="1"/>
</dbReference>
<feature type="compositionally biased region" description="Acidic residues" evidence="6">
    <location>
        <begin position="1566"/>
        <end position="1576"/>
    </location>
</feature>
<dbReference type="InterPro" id="IPR027357">
    <property type="entry name" value="DOCKER_dom"/>
</dbReference>
<evidence type="ECO:0008006" key="11">
    <source>
        <dbReference type="Google" id="ProtNLM"/>
    </source>
</evidence>
<dbReference type="STRING" id="4829.A0A163JQL2"/>
<gene>
    <name evidence="9" type="primary">ABSGL_07654.1 scaffold 8929</name>
</gene>
<keyword evidence="3" id="KW-0597">Phosphoprotein</keyword>
<feature type="region of interest" description="Disordered" evidence="6">
    <location>
        <begin position="162"/>
        <end position="300"/>
    </location>
</feature>
<evidence type="ECO:0000256" key="5">
    <source>
        <dbReference type="PROSITE-ProRule" id="PRU00983"/>
    </source>
</evidence>
<name>A0A163JQL2_ABSGL</name>
<reference evidence="9" key="1">
    <citation type="submission" date="2016-04" db="EMBL/GenBank/DDBJ databases">
        <authorList>
            <person name="Evans L.H."/>
            <person name="Alamgir A."/>
            <person name="Owens N."/>
            <person name="Weber N.D."/>
            <person name="Virtaneva K."/>
            <person name="Barbian K."/>
            <person name="Babar A."/>
            <person name="Rosenke K."/>
        </authorList>
    </citation>
    <scope>NUCLEOTIDE SEQUENCE [LARGE SCALE GENOMIC DNA]</scope>
    <source>
        <strain evidence="9">CBS 101.48</strain>
    </source>
</reference>
<dbReference type="Proteomes" id="UP000078561">
    <property type="component" value="Unassembled WGS sequence"/>
</dbReference>
<dbReference type="Pfam" id="PF20422">
    <property type="entry name" value="DHR-2_Lobe_B"/>
    <property type="match status" value="1"/>
</dbReference>
<dbReference type="GO" id="GO:0005085">
    <property type="term" value="F:guanyl-nucleotide exchange factor activity"/>
    <property type="evidence" value="ECO:0007669"/>
    <property type="project" value="UniProtKB-KW"/>
</dbReference>
<feature type="compositionally biased region" description="Low complexity" evidence="6">
    <location>
        <begin position="1539"/>
        <end position="1553"/>
    </location>
</feature>
<feature type="region of interest" description="Disordered" evidence="6">
    <location>
        <begin position="1224"/>
        <end position="1270"/>
    </location>
</feature>
<evidence type="ECO:0000256" key="3">
    <source>
        <dbReference type="ARBA" id="ARBA00022553"/>
    </source>
</evidence>
<feature type="region of interest" description="Disordered" evidence="6">
    <location>
        <begin position="1539"/>
        <end position="1592"/>
    </location>
</feature>
<dbReference type="Gene3D" id="1.20.1270.350">
    <property type="entry name" value="Dedicator of cytokinesis N-terminal subdomain"/>
    <property type="match status" value="1"/>
</dbReference>
<feature type="domain" description="C2 DOCK-type" evidence="7">
    <location>
        <begin position="830"/>
        <end position="1017"/>
    </location>
</feature>
<feature type="compositionally biased region" description="Polar residues" evidence="6">
    <location>
        <begin position="2666"/>
        <end position="2690"/>
    </location>
</feature>
<feature type="compositionally biased region" description="Low complexity" evidence="6">
    <location>
        <begin position="279"/>
        <end position="289"/>
    </location>
</feature>
<feature type="compositionally biased region" description="Polar residues" evidence="6">
    <location>
        <begin position="2638"/>
        <end position="2648"/>
    </location>
</feature>
<feature type="region of interest" description="Disordered" evidence="6">
    <location>
        <begin position="596"/>
        <end position="637"/>
    </location>
</feature>
<feature type="compositionally biased region" description="Basic residues" evidence="6">
    <location>
        <begin position="473"/>
        <end position="482"/>
    </location>
</feature>
<dbReference type="EMBL" id="LT553604">
    <property type="protein sequence ID" value="SAM01904.1"/>
    <property type="molecule type" value="Genomic_DNA"/>
</dbReference>
<feature type="domain" description="DOCKER" evidence="8">
    <location>
        <begin position="2169"/>
        <end position="2635"/>
    </location>
</feature>
<dbReference type="InterPro" id="IPR026791">
    <property type="entry name" value="DOCK"/>
</dbReference>
<evidence type="ECO:0000313" key="9">
    <source>
        <dbReference type="EMBL" id="SAM01904.1"/>
    </source>
</evidence>
<dbReference type="OrthoDB" id="18896at2759"/>
<feature type="compositionally biased region" description="Low complexity" evidence="6">
    <location>
        <begin position="2655"/>
        <end position="2665"/>
    </location>
</feature>
<dbReference type="GO" id="GO:0007264">
    <property type="term" value="P:small GTPase-mediated signal transduction"/>
    <property type="evidence" value="ECO:0007669"/>
    <property type="project" value="InterPro"/>
</dbReference>
<dbReference type="OMA" id="HIHYGGT"/>
<feature type="compositionally biased region" description="Polar residues" evidence="6">
    <location>
        <begin position="239"/>
        <end position="250"/>
    </location>
</feature>
<protein>
    <recommendedName>
        <fullName evidence="11">C2 DOCK-type domain-containing protein</fullName>
    </recommendedName>
</protein>
<dbReference type="GO" id="GO:0005886">
    <property type="term" value="C:plasma membrane"/>
    <property type="evidence" value="ECO:0007669"/>
    <property type="project" value="TreeGrafter"/>
</dbReference>
<evidence type="ECO:0000256" key="6">
    <source>
        <dbReference type="SAM" id="MobiDB-lite"/>
    </source>
</evidence>
<comment type="subcellular location">
    <subcellularLocation>
        <location evidence="1">Cytoplasm</location>
    </subcellularLocation>
</comment>
<proteinExistence type="inferred from homology"/>
<sequence length="2840" mass="313290">MMTTHRWAPLSKIAHGIAIAPFTPANTPPLPSTPSSHSRPITVYSNIQSPTTDSSFLNVNRLSTASSDISSSSTHDYAYLAPLEVGDELYIFEQQGAWYRGYVLSSLEEGRKPNMAPNGIFPRSHVQIKEYVDLDLDESGVLLSKQTSSTVDGIEGGGFDLLPLSPTPSSHSGSNNMVYGDAMSRSPSGSHFGGHEFAGHSLPPLLSPTLNPSTTTTSTSSGLGAGHSRPASGVDFDNNGPSSASSSTPVDPQPQYHRRRIRSRSTVDGDQDHHHHPHQQQQQQQLPSKRPSPPSLPMVRFDQSTVTGMDEPLVDEIAACVSEWNCLLYTYLQESRYAAFNAVRDHINYLFQARRQLLDQALSREELSRLRKEIIQRMVTMNISQYRDMIIRHPERGFILDINSTSVATLYYMHWKYTISEQVPITSLFLSDSGSSSSVAMAKVNDGSTASSGRPGGGHSSTPSTSSSNDRRHPTKKKKALHHQHKGGEFHHLFFDLKACVAHICQPGEWTELKFSLYSASQGKFVAEQFVVHLNYNGMPRDEQQIGKLQSLFVDLASQDLNEHLYLVCHIFRLGGMKFVDKEKDHLGSLGSHASSLFGGNHHQQQHGTTGGGYFDNSKRNHLRNQPSQPPQANDLTSVPLSAQTNLFRRPFGCAVLNIGRLLQQVDHGSAQAMDSTLKKNGGTPAPGSRALYTDVDLMRSPPALSGSQLSPTAGPTLATSGASSSSASTGPNGVSSSSAGHYFINPSEHDMRIYTPSSESAFAHLHEDIIQDNTKELDSNPRAEMICVYLRMFYGQQDEVLKVNAALLQGIPVTARIGFPDVVFPDDERNELYLTLNSGDFAQFGRSRNIQVILCARDNATGDVVDMAVSVGSGTSTRTSTWESAIYYHEMKPTWNEMVKIKISDVAVWQRSHVFMVVKHRSRQGGGGSIQGAAFAVEGNTSSSDKILAMGYIPLFIPTLSNDFVADGTHTLCLYKYDRQLLHPSSYFGVLPWCSQTTAPSNLQGQESMIQSVLKSNRQRMVMGQQNSSYSSVKSGAGGSAGSGSLKNIPLAMGLQQQHSSATLDSHATSQTHVPGGGVSKLHAVRDSLVVSTFLCSTRFTQNTTLVQLINWRSIVDGKASSSPTSPTPTSNSGVDDLLVLLDKFTFVGEQEVVKFLADIFDALLDILVFLLPDDPEKQDALHDQVIVAITWVLSIVQDRRFSNFRPVLNVYINQRFYTFDDDDDDEGNDDMGDDGFDDGNATLPGTGFSDTSTTNDNGADDLGLRHETPTQSSYQMYSSFRYRLKRHKDPRRYKITLDETTYNQLLKGLIRLATNPSDITKAKRLRSSIKVWEYLFRFIERSREMQRSNEDQEGEHELRELMYKEDLQQFFDLATNMMRPDQPSSMIGTQTLVLQHFCEAITEVRDAYSASEIVDIISTLVDACAHVTGKLVGFKLSMILAVVKAPIFSDKACCCELGKQVVRWIRVWLNSYMAVAKEVIFARSDAGQQGGDDYHQQTRLPRAQWIENLRLSLTIVHEILDKIRKVRGLSIPGLASAAASSSGTAPSATGANARARSVSITTVGDDDDDDDDDYATANSDDGVSSGDGPLNDLSSTLVQLVPQLLHAYKDLQRLTSQAIQATTTASPGHTTNSAPAAMPYNSVTSLHTLGSRPSSRHSLTVLRDRANSIRGLPQVLENAASGNHGDPHYGAHHKSGSSPVVLQALATSPTTPFPSIYPFQASASNDAALMAGSDLAAMVTSGLMDLTVVLLDLFHLTPGNQWLSLLRTMATNNTNDATTGLKATAEYICTLCYVCMAMLYGDDIQKLAETHGTAEGYDAFMEDGNRNRRKWSENWLNLDVVAHKIILANVLTPVTALLAMDLFAPNKQHEDDVMVQKLWRTVFVTVVRVLASSSLEVETLLPQSQRAVWKLAGNIRGEEGVAALEQLWDVAGPRRPTTTTTQKIDRLRQESKDLKMKPQLLAFFDQKGRQSAVAQGVDADESDVDSLSDLTSDDDDDDDDDGNDDTSLLDKGVLDPVNENTAATAAATQMHLDLLPILLKPLCAASLTLHDKLRSTTIGMLADLFAIQLLNPKDAATVQNMMIGTIDKLVMTFDKGSDEIRVKWVAELDQALQARLTTEHERSWGQGLVDALANLMELLLKIRSLPMESVEFMDERINATLQLMKFIQVCERQEIYIKYVHQLVDLHLHNSNYVEAALTLRFHADLLSWDPYDEVDAIPELGFGVESQFSRKQALYETMIAFLDKGTAWELCMDLCQELGDHYAATVVDYERCSAVLHQKASFMENIVKKERYYSEYFRVGFYGRGFPTSLRNQHFIYRGMAWEKMASFVERMQNRHPNVQLVSGKMASSPLLPEDQIRELETELDGQYIQITALTPVMDSQASPILTNPLASDKVKKYYQFNKVSHFTYSRPVTRDDENYGGNVGGDDGSVLGDPTGNNDLSSDDTSILAEAPIMSKQELDFLHLWTERTTFASEETFPGIALRSKIVSIEIQEISPIENAVEAMNNKTKELTALEKTYSTHLNSNAQQAHFNLNPFSMALNGAVDAPVNGGVPLYKKAFLSPYYVKKHPAMREWVDRLKKAIDEQVIVIDRCLDTHDQLVSTEMRPFHSNLVELYKKNFVDDISQLKRRGTTLKSATSVATKPNSIKDKGITSSGSKGIKSPQNRLNLAPINSNSALAAGTQNRRGSSLFRDMDRPLTMKSRTNSVTSPFSITSGSTTPTGHFSSLMSPKSTSYFSIPTLREEQQQKSRSSDRLQPANHLTTTSSQADNRNFADNNQYHRHHQNSSVASLAVTTSPIHPNDPAPFTKFDGGLSKSLKMSLRKATRKASSSATEIPI</sequence>
<dbReference type="Gene3D" id="2.60.40.150">
    <property type="entry name" value="C2 domain"/>
    <property type="match status" value="1"/>
</dbReference>
<dbReference type="Pfam" id="PF06920">
    <property type="entry name" value="DHR-2_Lobe_A"/>
    <property type="match status" value="1"/>
</dbReference>
<evidence type="ECO:0000259" key="7">
    <source>
        <dbReference type="PROSITE" id="PS51650"/>
    </source>
</evidence>
<dbReference type="InterPro" id="IPR035892">
    <property type="entry name" value="C2_domain_sf"/>
</dbReference>
<dbReference type="InterPro" id="IPR043162">
    <property type="entry name" value="DOCK_C_lobe_C"/>
</dbReference>
<dbReference type="InterPro" id="IPR046770">
    <property type="entry name" value="DOCKER_Lobe_B"/>
</dbReference>
<evidence type="ECO:0000256" key="2">
    <source>
        <dbReference type="ARBA" id="ARBA00022490"/>
    </source>
</evidence>
<dbReference type="Pfam" id="PF14429">
    <property type="entry name" value="DOCK-C2"/>
    <property type="match status" value="1"/>
</dbReference>
<feature type="compositionally biased region" description="Low complexity" evidence="6">
    <location>
        <begin position="162"/>
        <end position="174"/>
    </location>
</feature>
<dbReference type="InParanoid" id="A0A163JQL2"/>
<dbReference type="InterPro" id="IPR027007">
    <property type="entry name" value="C2_DOCK-type_domain"/>
</dbReference>
<dbReference type="InterPro" id="IPR043161">
    <property type="entry name" value="DOCK_C_lobe_A"/>
</dbReference>
<feature type="region of interest" description="Disordered" evidence="6">
    <location>
        <begin position="2418"/>
        <end position="2441"/>
    </location>
</feature>
<feature type="compositionally biased region" description="Basic and acidic residues" evidence="6">
    <location>
        <begin position="2745"/>
        <end position="2756"/>
    </location>
</feature>
<feature type="compositionally biased region" description="Acidic residues" evidence="6">
    <location>
        <begin position="1980"/>
        <end position="2006"/>
    </location>
</feature>
<feature type="region of interest" description="Disordered" evidence="6">
    <location>
        <begin position="702"/>
        <end position="742"/>
    </location>
</feature>
<feature type="compositionally biased region" description="Polar residues" evidence="6">
    <location>
        <begin position="2704"/>
        <end position="2733"/>
    </location>
</feature>
<keyword evidence="10" id="KW-1185">Reference proteome</keyword>
<feature type="compositionally biased region" description="Low complexity" evidence="6">
    <location>
        <begin position="596"/>
        <end position="608"/>
    </location>
</feature>
<dbReference type="InterPro" id="IPR046769">
    <property type="entry name" value="DOCKER_Lobe_A"/>
</dbReference>
<dbReference type="CDD" id="cd08679">
    <property type="entry name" value="C2_DOCK180_related"/>
    <property type="match status" value="1"/>
</dbReference>
<dbReference type="Gene3D" id="1.20.58.740">
    <property type="match status" value="1"/>
</dbReference>
<dbReference type="Pfam" id="PF20421">
    <property type="entry name" value="DHR-2_Lobe_C"/>
    <property type="match status" value="1"/>
</dbReference>
<dbReference type="CDD" id="cd11684">
    <property type="entry name" value="DHR2_DOCK"/>
    <property type="match status" value="1"/>
</dbReference>
<feature type="region of interest" description="Disordered" evidence="6">
    <location>
        <begin position="441"/>
        <end position="482"/>
    </location>
</feature>
<dbReference type="InterPro" id="IPR042455">
    <property type="entry name" value="DOCK_N_sub1"/>
</dbReference>
<evidence type="ECO:0000256" key="1">
    <source>
        <dbReference type="ARBA" id="ARBA00004496"/>
    </source>
</evidence>
<dbReference type="PANTHER" id="PTHR45653">
    <property type="entry name" value="DEDICATOR OF CYTOKINESIS"/>
    <property type="match status" value="1"/>
</dbReference>
<feature type="region of interest" description="Disordered" evidence="6">
    <location>
        <begin position="2745"/>
        <end position="2776"/>
    </location>
</feature>
<organism evidence="9">
    <name type="scientific">Absidia glauca</name>
    <name type="common">Pin mould</name>
    <dbReference type="NCBI Taxonomy" id="4829"/>
    <lineage>
        <taxon>Eukaryota</taxon>
        <taxon>Fungi</taxon>
        <taxon>Fungi incertae sedis</taxon>
        <taxon>Mucoromycota</taxon>
        <taxon>Mucoromycotina</taxon>
        <taxon>Mucoromycetes</taxon>
        <taxon>Mucorales</taxon>
        <taxon>Cunninghamellaceae</taxon>
        <taxon>Absidia</taxon>
    </lineage>
</organism>
<feature type="compositionally biased region" description="Polar residues" evidence="6">
    <location>
        <begin position="624"/>
        <end position="637"/>
    </location>
</feature>
<dbReference type="InterPro" id="IPR046773">
    <property type="entry name" value="DOCKER_Lobe_C"/>
</dbReference>
<feature type="compositionally biased region" description="Low complexity" evidence="6">
    <location>
        <begin position="201"/>
        <end position="221"/>
    </location>
</feature>
<dbReference type="PROSITE" id="PS51651">
    <property type="entry name" value="DOCKER"/>
    <property type="match status" value="1"/>
</dbReference>
<dbReference type="GO" id="GO:0031267">
    <property type="term" value="F:small GTPase binding"/>
    <property type="evidence" value="ECO:0007669"/>
    <property type="project" value="TreeGrafter"/>
</dbReference>